<reference evidence="1 2" key="1">
    <citation type="submission" date="2020-07" db="EMBL/GenBank/DDBJ databases">
        <title>Alkalicella. sp. LB2 genome.</title>
        <authorList>
            <person name="Postec A."/>
            <person name="Quemeneur M."/>
        </authorList>
    </citation>
    <scope>NUCLEOTIDE SEQUENCE [LARGE SCALE GENOMIC DNA]</scope>
    <source>
        <strain evidence="1 2">LB2</strain>
    </source>
</reference>
<evidence type="ECO:0000313" key="1">
    <source>
        <dbReference type="EMBL" id="QNO16504.1"/>
    </source>
</evidence>
<dbReference type="GO" id="GO:0070573">
    <property type="term" value="F:metallodipeptidase activity"/>
    <property type="evidence" value="ECO:0007669"/>
    <property type="project" value="InterPro"/>
</dbReference>
<accession>A0A7G9WCU2</accession>
<dbReference type="PROSITE" id="PS51365">
    <property type="entry name" value="RENAL_DIPEPTIDASE_2"/>
    <property type="match status" value="1"/>
</dbReference>
<dbReference type="SUPFAM" id="SSF51556">
    <property type="entry name" value="Metallo-dependent hydrolases"/>
    <property type="match status" value="1"/>
</dbReference>
<dbReference type="Gene3D" id="3.20.20.140">
    <property type="entry name" value="Metal-dependent hydrolases"/>
    <property type="match status" value="1"/>
</dbReference>
<dbReference type="RefSeq" id="WP_213166897.1">
    <property type="nucleotide sequence ID" value="NZ_CP058559.1"/>
</dbReference>
<name>A0A7G9WCU2_ALKCA</name>
<dbReference type="EMBL" id="CP058559">
    <property type="protein sequence ID" value="QNO16504.1"/>
    <property type="molecule type" value="Genomic_DNA"/>
</dbReference>
<evidence type="ECO:0000313" key="2">
    <source>
        <dbReference type="Proteomes" id="UP000516160"/>
    </source>
</evidence>
<dbReference type="InterPro" id="IPR032466">
    <property type="entry name" value="Metal_Hydrolase"/>
</dbReference>
<sequence length="313" mass="35174">MKDYRIIDGHCDTLLLFDKPEYDFHNKNQIGHIDMDRLVSANVLLQFFAVFIETNLLHKALEEGLTLTNKLLAAIEKDSRLFLIKDADDLNKLTTGKVGALLSLEGGEVINKNIALLDVYHRLGVRALTLTWNHRNEICDGIGEESAGGLTTFGKSVVKRMEQLKMIVDISHLSIKGFWDCIEHYNGSILASHSNAKSLCGNRRNLDDNQIKAIAETQGLIGINFLPNFLSDNPEEVTIDTLIDHMSYIGDLVGIQYVGLGSDFDGVGSLPRGINDVTDLEKLYFRMLERGFSKEDVEKVLYSNFYNYLTRSL</sequence>
<dbReference type="GO" id="GO:0006508">
    <property type="term" value="P:proteolysis"/>
    <property type="evidence" value="ECO:0007669"/>
    <property type="project" value="InterPro"/>
</dbReference>
<gene>
    <name evidence="1" type="ORF">HYG86_17865</name>
</gene>
<dbReference type="AlphaFoldDB" id="A0A7G9WCU2"/>
<proteinExistence type="predicted"/>
<dbReference type="PANTHER" id="PTHR10443">
    <property type="entry name" value="MICROSOMAL DIPEPTIDASE"/>
    <property type="match status" value="1"/>
</dbReference>
<dbReference type="InterPro" id="IPR008257">
    <property type="entry name" value="Pept_M19"/>
</dbReference>
<organism evidence="1 2">
    <name type="scientific">Alkalicella caledoniensis</name>
    <dbReference type="NCBI Taxonomy" id="2731377"/>
    <lineage>
        <taxon>Bacteria</taxon>
        <taxon>Bacillati</taxon>
        <taxon>Bacillota</taxon>
        <taxon>Clostridia</taxon>
        <taxon>Eubacteriales</taxon>
        <taxon>Proteinivoracaceae</taxon>
        <taxon>Alkalicella</taxon>
    </lineage>
</organism>
<dbReference type="Proteomes" id="UP000516160">
    <property type="component" value="Chromosome"/>
</dbReference>
<dbReference type="Pfam" id="PF01244">
    <property type="entry name" value="Peptidase_M19"/>
    <property type="match status" value="1"/>
</dbReference>
<dbReference type="KEGG" id="acae:HYG86_17865"/>
<dbReference type="CDD" id="cd01301">
    <property type="entry name" value="rDP_like"/>
    <property type="match status" value="1"/>
</dbReference>
<keyword evidence="2" id="KW-1185">Reference proteome</keyword>
<protein>
    <submittedName>
        <fullName evidence="1">Dipeptidase</fullName>
    </submittedName>
</protein>
<dbReference type="PANTHER" id="PTHR10443:SF12">
    <property type="entry name" value="DIPEPTIDASE"/>
    <property type="match status" value="1"/>
</dbReference>